<gene>
    <name evidence="4" type="ORF">Goari_022173</name>
</gene>
<dbReference type="InterPro" id="IPR032675">
    <property type="entry name" value="LRR_dom_sf"/>
</dbReference>
<dbReference type="Proteomes" id="UP000593577">
    <property type="component" value="Unassembled WGS sequence"/>
</dbReference>
<dbReference type="PANTHER" id="PTHR47186:SF18">
    <property type="entry name" value="RX N-TERMINAL DOMAIN-CONTAINING PROTEIN"/>
    <property type="match status" value="1"/>
</dbReference>
<dbReference type="InterPro" id="IPR056789">
    <property type="entry name" value="LRR_R13L1-DRL21"/>
</dbReference>
<protein>
    <submittedName>
        <fullName evidence="4">Uncharacterized protein</fullName>
    </submittedName>
</protein>
<dbReference type="PANTHER" id="PTHR47186">
    <property type="entry name" value="LEUCINE-RICH REPEAT-CONTAINING PROTEIN 57"/>
    <property type="match status" value="1"/>
</dbReference>
<comment type="caution">
    <text evidence="4">The sequence shown here is derived from an EMBL/GenBank/DDBJ whole genome shotgun (WGS) entry which is preliminary data.</text>
</comment>
<evidence type="ECO:0000313" key="4">
    <source>
        <dbReference type="EMBL" id="MBA0700775.1"/>
    </source>
</evidence>
<evidence type="ECO:0000256" key="1">
    <source>
        <dbReference type="ARBA" id="ARBA00022737"/>
    </source>
</evidence>
<keyword evidence="5" id="KW-1185">Reference proteome</keyword>
<evidence type="ECO:0000313" key="5">
    <source>
        <dbReference type="Proteomes" id="UP000593577"/>
    </source>
</evidence>
<evidence type="ECO:0000259" key="2">
    <source>
        <dbReference type="Pfam" id="PF23598"/>
    </source>
</evidence>
<dbReference type="Pfam" id="PF23598">
    <property type="entry name" value="LRR_14"/>
    <property type="match status" value="1"/>
</dbReference>
<feature type="domain" description="R13L1/DRL21-like LRR repeat region" evidence="3">
    <location>
        <begin position="573"/>
        <end position="633"/>
    </location>
</feature>
<feature type="non-terminal residue" evidence="4">
    <location>
        <position position="655"/>
    </location>
</feature>
<dbReference type="EMBL" id="JABFAA010102759">
    <property type="protein sequence ID" value="MBA0700775.1"/>
    <property type="molecule type" value="Genomic_DNA"/>
</dbReference>
<feature type="domain" description="Disease resistance R13L4/SHOC-2-like LRR" evidence="2">
    <location>
        <begin position="21"/>
        <end position="235"/>
    </location>
</feature>
<sequence>FDDVKLWRSLFLNSSFTFIGKDFKGLRVLKFGGADIVSLPDAIGKLKHLRYFDISRTRIPRLPKSFTQLYLLETLRLLSCEMLKKLPEGMKNLVNLRHLYISHGRHVPIGIGCLISLQTLPVFHVGTERGTGIGELGFLVELGGELVIEGLENVIDKEEARGAKMWEKKKLHELRYRYRGDSRREGYCNHDEEVLEGLEPHSNLESLSIERLLDCKNVNNLPSLGQYPSLKFLEIGGLYRVRCIGNEFYMNGCDKNKPIILFPALQNFVLRNMPEVEEWLEVEPTIPVFPSLLVLEIVGCDHLSSIPRMSRFSSLETIIIQNCEKLSWRDNELFPSSLKELRITDCWNLGFIPSVEGGISFLQQLHVMWCKKLCQIGEGLIASTCLTDVDISECPNLRSAPFNGQSQSLLSLRLRNCEELLEIGGGLSASTRLETLEIANCPIMTSIPSLDGFSSLLELELNKCEALTSLPSGLSTCTSLWRLFIYNCNNLESIPEDVGQLRCLEELRICDCQSMKRLPEESLGCLTSLKRLELGPFSEELEEFPGLGSIHHLHSSLKELTLWGWDKACTLPNQLQHLTALERLLINDFNGLKVLPEWLGNLSSLRELSFDRCNSLEHEPSREALQRLSNLQLFRIPDFPSNVEVLTNFALSGGR</sequence>
<dbReference type="AlphaFoldDB" id="A0A7J8YMK7"/>
<dbReference type="Gene3D" id="3.80.10.10">
    <property type="entry name" value="Ribonuclease Inhibitor"/>
    <property type="match status" value="4"/>
</dbReference>
<organism evidence="4 5">
    <name type="scientific">Gossypium aridum</name>
    <name type="common">American cotton</name>
    <name type="synonym">Erioxylum aridum</name>
    <dbReference type="NCBI Taxonomy" id="34290"/>
    <lineage>
        <taxon>Eukaryota</taxon>
        <taxon>Viridiplantae</taxon>
        <taxon>Streptophyta</taxon>
        <taxon>Embryophyta</taxon>
        <taxon>Tracheophyta</taxon>
        <taxon>Spermatophyta</taxon>
        <taxon>Magnoliopsida</taxon>
        <taxon>eudicotyledons</taxon>
        <taxon>Gunneridae</taxon>
        <taxon>Pentapetalae</taxon>
        <taxon>rosids</taxon>
        <taxon>malvids</taxon>
        <taxon>Malvales</taxon>
        <taxon>Malvaceae</taxon>
        <taxon>Malvoideae</taxon>
        <taxon>Gossypium</taxon>
    </lineage>
</organism>
<dbReference type="SUPFAM" id="SSF52058">
    <property type="entry name" value="L domain-like"/>
    <property type="match status" value="2"/>
</dbReference>
<proteinExistence type="predicted"/>
<reference evidence="4 5" key="1">
    <citation type="journal article" date="2019" name="Genome Biol. Evol.">
        <title>Insights into the evolution of the New World diploid cottons (Gossypium, subgenus Houzingenia) based on genome sequencing.</title>
        <authorList>
            <person name="Grover C.E."/>
            <person name="Arick M.A. 2nd"/>
            <person name="Thrash A."/>
            <person name="Conover J.L."/>
            <person name="Sanders W.S."/>
            <person name="Peterson D.G."/>
            <person name="Frelichowski J.E."/>
            <person name="Scheffler J.A."/>
            <person name="Scheffler B.E."/>
            <person name="Wendel J.F."/>
        </authorList>
    </citation>
    <scope>NUCLEOTIDE SEQUENCE [LARGE SCALE GENOMIC DNA]</scope>
    <source>
        <strain evidence="4">185</strain>
        <tissue evidence="4">Leaf</tissue>
    </source>
</reference>
<name>A0A7J8YMK7_GOSAI</name>
<keyword evidence="1" id="KW-0677">Repeat</keyword>
<dbReference type="InterPro" id="IPR055414">
    <property type="entry name" value="LRR_R13L4/SHOC2-like"/>
</dbReference>
<dbReference type="Pfam" id="PF25019">
    <property type="entry name" value="LRR_R13L1-DRL21"/>
    <property type="match status" value="1"/>
</dbReference>
<accession>A0A7J8YMK7</accession>
<evidence type="ECO:0000259" key="3">
    <source>
        <dbReference type="Pfam" id="PF25019"/>
    </source>
</evidence>